<dbReference type="KEGG" id="vg:80019406"/>
<dbReference type="GeneID" id="80019406"/>
<sequence length="326" mass="36689">MITNPFITQPDFFDRKIRGMWITGQGVAFHTHGDQAGAEGVWSAQGQVKGIYDAPVQTTHKAGAFQEGSTPKAVKWLHRDMTLGFHITETQSRSAEENESAFRFIFDYLPDEYEDEPEPTTLHIDTEMSGERRLDLLLSDTPVSDPDVDPMEQQYFNLILRVRANQPMWYELDPSTGKDYKTVFQSGATSGEGFIEVENPTDRPIKQKWVLTRATWRLPDVSWKGGKKRRYPGGVYGNRVIPMKPITAAQGGAVVSLDTAKDLMVRDAHYTNALAALLPNGMHFMHQIPPYTPKTLLPIAYTDAPAGGARAELIQPRRWSRPWGLE</sequence>
<name>A0A4Y6EM08_9CAUD</name>
<evidence type="ECO:0000313" key="1">
    <source>
        <dbReference type="EMBL" id="QDF19748.1"/>
    </source>
</evidence>
<gene>
    <name evidence="1" type="primary">16</name>
    <name evidence="1" type="ORF">SEA_LILSPOTTY_16</name>
</gene>
<evidence type="ECO:0000313" key="2">
    <source>
        <dbReference type="Proteomes" id="UP000318419"/>
    </source>
</evidence>
<protein>
    <submittedName>
        <fullName evidence="1">Minor tail protein</fullName>
    </submittedName>
</protein>
<proteinExistence type="predicted"/>
<dbReference type="RefSeq" id="YP_010754805.1">
    <property type="nucleotide sequence ID" value="NC_073464.1"/>
</dbReference>
<reference evidence="1 2" key="1">
    <citation type="submission" date="2019-05" db="EMBL/GenBank/DDBJ databases">
        <authorList>
            <person name="Kim R."/>
            <person name="Haleblian K.L."/>
            <person name="Torres C.-L.T."/>
            <person name="Chong M.Y."/>
            <person name="Duong K."/>
            <person name="Lee C."/>
            <person name="Lai L.T."/>
            <person name="Ballew A.S."/>
            <person name="Ly A.M."/>
            <person name="Wu S."/>
            <person name="Ngo R.T."/>
            <person name="Freise A.C."/>
            <person name="Reddi K."/>
            <person name="Moberg-Parker J."/>
            <person name="Garlena R.A."/>
            <person name="Russell D.A."/>
            <person name="Pope W.H."/>
            <person name="Jacobs-Sera D."/>
            <person name="Hatfull G.F."/>
        </authorList>
    </citation>
    <scope>NUCLEOTIDE SEQUENCE [LARGE SCALE GENOMIC DNA]</scope>
</reference>
<dbReference type="Proteomes" id="UP000318419">
    <property type="component" value="Genome"/>
</dbReference>
<accession>A0A4Y6EM08</accession>
<dbReference type="EMBL" id="MK977707">
    <property type="protein sequence ID" value="QDF19748.1"/>
    <property type="molecule type" value="Genomic_DNA"/>
</dbReference>
<organism evidence="1 2">
    <name type="scientific">Mycobacterium phage LilSpotty</name>
    <dbReference type="NCBI Taxonomy" id="2588512"/>
    <lineage>
        <taxon>Viruses</taxon>
        <taxon>Duplodnaviria</taxon>
        <taxon>Heunggongvirae</taxon>
        <taxon>Uroviricota</taxon>
        <taxon>Caudoviricetes</taxon>
        <taxon>Lilspottyvirus</taxon>
        <taxon>Lilspottyvirus lilspotty</taxon>
    </lineage>
</organism>
<keyword evidence="2" id="KW-1185">Reference proteome</keyword>